<keyword evidence="1" id="KW-0812">Transmembrane</keyword>
<dbReference type="Proteomes" id="UP001302222">
    <property type="component" value="Unassembled WGS sequence"/>
</dbReference>
<sequence>MRKIYFYCLTLITLNFAYVKAQQEAKITVKGNKHKQSTYNDISITQQANDSIQKATVELEQASKNKLKINQGVYKKDSVEILKTSVKDESIFKDLRSKTEVIIGILMAIVSFIVYCVKSYRAIKKRKK</sequence>
<evidence type="ECO:0000313" key="2">
    <source>
        <dbReference type="EMBL" id="MEA5425360.1"/>
    </source>
</evidence>
<evidence type="ECO:0000313" key="3">
    <source>
        <dbReference type="Proteomes" id="UP001302222"/>
    </source>
</evidence>
<protein>
    <submittedName>
        <fullName evidence="2">Uncharacterized protein</fullName>
    </submittedName>
</protein>
<dbReference type="RefSeq" id="WP_323255487.1">
    <property type="nucleotide sequence ID" value="NZ_JAYGIM010000001.1"/>
</dbReference>
<keyword evidence="1" id="KW-1133">Transmembrane helix</keyword>
<feature type="transmembrane region" description="Helical" evidence="1">
    <location>
        <begin position="101"/>
        <end position="120"/>
    </location>
</feature>
<name>A0ABU5SDJ0_9BACT</name>
<gene>
    <name evidence="2" type="ORF">VB798_02170</name>
</gene>
<reference evidence="2 3" key="1">
    <citation type="submission" date="2023-12" db="EMBL/GenBank/DDBJ databases">
        <title>Novel species of the genus Arcicella isolated from rivers.</title>
        <authorList>
            <person name="Lu H."/>
        </authorList>
    </citation>
    <scope>NUCLEOTIDE SEQUENCE [LARGE SCALE GENOMIC DNA]</scope>
    <source>
        <strain evidence="2 3">DC25W</strain>
    </source>
</reference>
<accession>A0ABU5SDJ0</accession>
<dbReference type="EMBL" id="JAYGIM010000001">
    <property type="protein sequence ID" value="MEA5425360.1"/>
    <property type="molecule type" value="Genomic_DNA"/>
</dbReference>
<keyword evidence="3" id="KW-1185">Reference proteome</keyword>
<organism evidence="2 3">
    <name type="scientific">Arcicella lustrica</name>
    <dbReference type="NCBI Taxonomy" id="2984196"/>
    <lineage>
        <taxon>Bacteria</taxon>
        <taxon>Pseudomonadati</taxon>
        <taxon>Bacteroidota</taxon>
        <taxon>Cytophagia</taxon>
        <taxon>Cytophagales</taxon>
        <taxon>Flectobacillaceae</taxon>
        <taxon>Arcicella</taxon>
    </lineage>
</organism>
<comment type="caution">
    <text evidence="2">The sequence shown here is derived from an EMBL/GenBank/DDBJ whole genome shotgun (WGS) entry which is preliminary data.</text>
</comment>
<evidence type="ECO:0000256" key="1">
    <source>
        <dbReference type="SAM" id="Phobius"/>
    </source>
</evidence>
<proteinExistence type="predicted"/>
<keyword evidence="1" id="KW-0472">Membrane</keyword>